<comment type="caution">
    <text evidence="1">The sequence shown here is derived from an EMBL/GenBank/DDBJ whole genome shotgun (WGS) entry which is preliminary data.</text>
</comment>
<dbReference type="RefSeq" id="WP_304448902.1">
    <property type="nucleotide sequence ID" value="NZ_JARRAH010000001.1"/>
</dbReference>
<dbReference type="EMBL" id="JBHSXM010000001">
    <property type="protein sequence ID" value="MFC6837235.1"/>
    <property type="molecule type" value="Genomic_DNA"/>
</dbReference>
<name>A0ABD5U9X7_9EURY</name>
<keyword evidence="2" id="KW-1185">Reference proteome</keyword>
<evidence type="ECO:0008006" key="3">
    <source>
        <dbReference type="Google" id="ProtNLM"/>
    </source>
</evidence>
<reference evidence="1 2" key="1">
    <citation type="journal article" date="2019" name="Int. J. Syst. Evol. Microbiol.">
        <title>The Global Catalogue of Microorganisms (GCM) 10K type strain sequencing project: providing services to taxonomists for standard genome sequencing and annotation.</title>
        <authorList>
            <consortium name="The Broad Institute Genomics Platform"/>
            <consortium name="The Broad Institute Genome Sequencing Center for Infectious Disease"/>
            <person name="Wu L."/>
            <person name="Ma J."/>
        </authorList>
    </citation>
    <scope>NUCLEOTIDE SEQUENCE [LARGE SCALE GENOMIC DNA]</scope>
    <source>
        <strain evidence="1 2">PSRA2</strain>
    </source>
</reference>
<evidence type="ECO:0000313" key="1">
    <source>
        <dbReference type="EMBL" id="MFC6837235.1"/>
    </source>
</evidence>
<accession>A0ABD5U9X7</accession>
<dbReference type="AlphaFoldDB" id="A0ABD5U9X7"/>
<dbReference type="Proteomes" id="UP001596406">
    <property type="component" value="Unassembled WGS sequence"/>
</dbReference>
<organism evidence="1 2">
    <name type="scientific">Halomarina ordinaria</name>
    <dbReference type="NCBI Taxonomy" id="3033939"/>
    <lineage>
        <taxon>Archaea</taxon>
        <taxon>Methanobacteriati</taxon>
        <taxon>Methanobacteriota</taxon>
        <taxon>Stenosarchaea group</taxon>
        <taxon>Halobacteria</taxon>
        <taxon>Halobacteriales</taxon>
        <taxon>Natronomonadaceae</taxon>
        <taxon>Halomarina</taxon>
    </lineage>
</organism>
<protein>
    <recommendedName>
        <fullName evidence="3">DUF1508 domain-containing protein</fullName>
    </recommendedName>
</protein>
<gene>
    <name evidence="1" type="ORF">ACFQHK_12030</name>
</gene>
<sequence>MSNQDITVLGKGATGEYTVRVDTWDGTNRHWVYYFKKNENGDLEPKSWAISPYNPTSKDFEDQGLDTAVEALRSSEEIQEEVDISNI</sequence>
<evidence type="ECO:0000313" key="2">
    <source>
        <dbReference type="Proteomes" id="UP001596406"/>
    </source>
</evidence>
<proteinExistence type="predicted"/>